<evidence type="ECO:0000256" key="1">
    <source>
        <dbReference type="SAM" id="MobiDB-lite"/>
    </source>
</evidence>
<accession>M5GGR8</accession>
<feature type="region of interest" description="Disordered" evidence="1">
    <location>
        <begin position="285"/>
        <end position="310"/>
    </location>
</feature>
<feature type="compositionally biased region" description="Gly residues" evidence="1">
    <location>
        <begin position="244"/>
        <end position="258"/>
    </location>
</feature>
<evidence type="ECO:0000256" key="2">
    <source>
        <dbReference type="SAM" id="Phobius"/>
    </source>
</evidence>
<keyword evidence="4" id="KW-1185">Reference proteome</keyword>
<dbReference type="RefSeq" id="XP_040632857.1">
    <property type="nucleotide sequence ID" value="XM_040775996.1"/>
</dbReference>
<evidence type="ECO:0000313" key="4">
    <source>
        <dbReference type="Proteomes" id="UP000030653"/>
    </source>
</evidence>
<organism evidence="3 4">
    <name type="scientific">Dacryopinax primogenitus (strain DJM 731)</name>
    <name type="common">Brown rot fungus</name>
    <dbReference type="NCBI Taxonomy" id="1858805"/>
    <lineage>
        <taxon>Eukaryota</taxon>
        <taxon>Fungi</taxon>
        <taxon>Dikarya</taxon>
        <taxon>Basidiomycota</taxon>
        <taxon>Agaricomycotina</taxon>
        <taxon>Dacrymycetes</taxon>
        <taxon>Dacrymycetales</taxon>
        <taxon>Dacrymycetaceae</taxon>
        <taxon>Dacryopinax</taxon>
    </lineage>
</organism>
<feature type="region of interest" description="Disordered" evidence="1">
    <location>
        <begin position="215"/>
        <end position="261"/>
    </location>
</feature>
<evidence type="ECO:0008006" key="5">
    <source>
        <dbReference type="Google" id="ProtNLM"/>
    </source>
</evidence>
<protein>
    <recommendedName>
        <fullName evidence="5">Transmembrane protein</fullName>
    </recommendedName>
</protein>
<dbReference type="AlphaFoldDB" id="M5GGR8"/>
<keyword evidence="2" id="KW-0472">Membrane</keyword>
<dbReference type="GeneID" id="63691058"/>
<reference evidence="3 4" key="1">
    <citation type="journal article" date="2012" name="Science">
        <title>The Paleozoic origin of enzymatic lignin decomposition reconstructed from 31 fungal genomes.</title>
        <authorList>
            <person name="Floudas D."/>
            <person name="Binder M."/>
            <person name="Riley R."/>
            <person name="Barry K."/>
            <person name="Blanchette R.A."/>
            <person name="Henrissat B."/>
            <person name="Martinez A.T."/>
            <person name="Otillar R."/>
            <person name="Spatafora J.W."/>
            <person name="Yadav J.S."/>
            <person name="Aerts A."/>
            <person name="Benoit I."/>
            <person name="Boyd A."/>
            <person name="Carlson A."/>
            <person name="Copeland A."/>
            <person name="Coutinho P.M."/>
            <person name="de Vries R.P."/>
            <person name="Ferreira P."/>
            <person name="Findley K."/>
            <person name="Foster B."/>
            <person name="Gaskell J."/>
            <person name="Glotzer D."/>
            <person name="Gorecki P."/>
            <person name="Heitman J."/>
            <person name="Hesse C."/>
            <person name="Hori C."/>
            <person name="Igarashi K."/>
            <person name="Jurgens J.A."/>
            <person name="Kallen N."/>
            <person name="Kersten P."/>
            <person name="Kohler A."/>
            <person name="Kuees U."/>
            <person name="Kumar T.K.A."/>
            <person name="Kuo A."/>
            <person name="LaButti K."/>
            <person name="Larrondo L.F."/>
            <person name="Lindquist E."/>
            <person name="Ling A."/>
            <person name="Lombard V."/>
            <person name="Lucas S."/>
            <person name="Lundell T."/>
            <person name="Martin R."/>
            <person name="McLaughlin D.J."/>
            <person name="Morgenstern I."/>
            <person name="Morin E."/>
            <person name="Murat C."/>
            <person name="Nagy L.G."/>
            <person name="Nolan M."/>
            <person name="Ohm R.A."/>
            <person name="Patyshakuliyeva A."/>
            <person name="Rokas A."/>
            <person name="Ruiz-Duenas F.J."/>
            <person name="Sabat G."/>
            <person name="Salamov A."/>
            <person name="Samejima M."/>
            <person name="Schmutz J."/>
            <person name="Slot J.C."/>
            <person name="St John F."/>
            <person name="Stenlid J."/>
            <person name="Sun H."/>
            <person name="Sun S."/>
            <person name="Syed K."/>
            <person name="Tsang A."/>
            <person name="Wiebenga A."/>
            <person name="Young D."/>
            <person name="Pisabarro A."/>
            <person name="Eastwood D.C."/>
            <person name="Martin F."/>
            <person name="Cullen D."/>
            <person name="Grigoriev I.V."/>
            <person name="Hibbett D.S."/>
        </authorList>
    </citation>
    <scope>NUCLEOTIDE SEQUENCE [LARGE SCALE GENOMIC DNA]</scope>
    <source>
        <strain evidence="3 4">DJM-731 SS1</strain>
    </source>
</reference>
<name>M5GGR8_DACPD</name>
<dbReference type="EMBL" id="JH795855">
    <property type="protein sequence ID" value="EJU05963.1"/>
    <property type="molecule type" value="Genomic_DNA"/>
</dbReference>
<proteinExistence type="predicted"/>
<sequence>MEQIIRCLHSPEWEYDLEAGEPGSQPLKEFKLSWEEFIDHVIKEWKTLNLVSALLLTAILTLFQIEVSNEPVTHTCGLLSLVCALMSLIFGCMYIIRFSTMRPMSKAARWAQAAQASQTNPIWNVWIFLAIPAVFLAWSLIFFIATILAYTWTSDPIVPPEYLTAPSSWISRSFVSAVVGLGVLAFCGVIMTFKSYSDEGTVTPAPFGSPLVNVASPRSSNEQGRAPVAGGVGGTPASASGTITGTGGTGGTGTGNAAGMGTPSRTGFALGEERTLGLGLTGVVRGNGHGPGPGNGNGNSNGGVGVGKLT</sequence>
<dbReference type="OrthoDB" id="3062801at2759"/>
<feature type="transmembrane region" description="Helical" evidence="2">
    <location>
        <begin position="125"/>
        <end position="153"/>
    </location>
</feature>
<feature type="transmembrane region" description="Helical" evidence="2">
    <location>
        <begin position="173"/>
        <end position="193"/>
    </location>
</feature>
<keyword evidence="2" id="KW-0812">Transmembrane</keyword>
<gene>
    <name evidence="3" type="ORF">DACRYDRAFT_73183</name>
</gene>
<keyword evidence="2" id="KW-1133">Transmembrane helix</keyword>
<dbReference type="Proteomes" id="UP000030653">
    <property type="component" value="Unassembled WGS sequence"/>
</dbReference>
<feature type="transmembrane region" description="Helical" evidence="2">
    <location>
        <begin position="77"/>
        <end position="96"/>
    </location>
</feature>
<feature type="transmembrane region" description="Helical" evidence="2">
    <location>
        <begin position="47"/>
        <end position="65"/>
    </location>
</feature>
<evidence type="ECO:0000313" key="3">
    <source>
        <dbReference type="EMBL" id="EJU05963.1"/>
    </source>
</evidence>
<dbReference type="HOGENOM" id="CLU_897205_0_0_1"/>